<comment type="caution">
    <text evidence="1">The sequence shown here is derived from an EMBL/GenBank/DDBJ whole genome shotgun (WGS) entry which is preliminary data.</text>
</comment>
<accession>A0ABU5ETV6</accession>
<dbReference type="InterPro" id="IPR016024">
    <property type="entry name" value="ARM-type_fold"/>
</dbReference>
<dbReference type="Pfam" id="PF13646">
    <property type="entry name" value="HEAT_2"/>
    <property type="match status" value="1"/>
</dbReference>
<dbReference type="Proteomes" id="UP001272242">
    <property type="component" value="Unassembled WGS sequence"/>
</dbReference>
<evidence type="ECO:0000313" key="1">
    <source>
        <dbReference type="EMBL" id="MDY3558526.1"/>
    </source>
</evidence>
<proteinExistence type="predicted"/>
<keyword evidence="2" id="KW-1185">Reference proteome</keyword>
<dbReference type="Gene3D" id="1.25.10.10">
    <property type="entry name" value="Leucine-rich Repeat Variant"/>
    <property type="match status" value="1"/>
</dbReference>
<sequence length="215" mass="22798">MEQLDEWLAAIGRPTFGDDGCRDRAIAAMRAAGVDAVFPLLVGRLVSVDAQVRCDAITGMLFLDAPQAIPAVTGMLADPDPVVRWHASGCLHDFGDARAVPALVRVMRSDPDPQVRGTAAYALGGIGNPAAIPDLLAVLGADNEHDIHGHSPSSCAATALDDILGAHEARTHAGSGLYRMAEWPDPGRRRHLAEELFRRWSDASAEPGVAPDTDR</sequence>
<dbReference type="PANTHER" id="PTHR12697">
    <property type="entry name" value="PBS LYASE HEAT-LIKE PROTEIN"/>
    <property type="match status" value="1"/>
</dbReference>
<reference evidence="2" key="1">
    <citation type="journal article" date="2023" name="Mar. Drugs">
        <title>Gemmata algarum, a Novel Planctomycete Isolated from an Algal Mat, Displays Antimicrobial Activity.</title>
        <authorList>
            <person name="Kumar G."/>
            <person name="Kallscheuer N."/>
            <person name="Kashif M."/>
            <person name="Ahamad S."/>
            <person name="Jagadeeshwari U."/>
            <person name="Pannikurungottu S."/>
            <person name="Haufschild T."/>
            <person name="Kabuu M."/>
            <person name="Sasikala C."/>
            <person name="Jogler C."/>
            <person name="Ramana C."/>
        </authorList>
    </citation>
    <scope>NUCLEOTIDE SEQUENCE [LARGE SCALE GENOMIC DNA]</scope>
    <source>
        <strain evidence="2">JC673</strain>
    </source>
</reference>
<organism evidence="1 2">
    <name type="scientific">Gemmata algarum</name>
    <dbReference type="NCBI Taxonomy" id="2975278"/>
    <lineage>
        <taxon>Bacteria</taxon>
        <taxon>Pseudomonadati</taxon>
        <taxon>Planctomycetota</taxon>
        <taxon>Planctomycetia</taxon>
        <taxon>Gemmatales</taxon>
        <taxon>Gemmataceae</taxon>
        <taxon>Gemmata</taxon>
    </lineage>
</organism>
<dbReference type="SMART" id="SM00567">
    <property type="entry name" value="EZ_HEAT"/>
    <property type="match status" value="3"/>
</dbReference>
<evidence type="ECO:0000313" key="2">
    <source>
        <dbReference type="Proteomes" id="UP001272242"/>
    </source>
</evidence>
<dbReference type="SUPFAM" id="SSF48371">
    <property type="entry name" value="ARM repeat"/>
    <property type="match status" value="1"/>
</dbReference>
<name>A0ABU5ETV6_9BACT</name>
<dbReference type="InterPro" id="IPR011989">
    <property type="entry name" value="ARM-like"/>
</dbReference>
<gene>
    <name evidence="1" type="ORF">R5W23_005646</name>
</gene>
<dbReference type="PANTHER" id="PTHR12697:SF5">
    <property type="entry name" value="DEOXYHYPUSINE HYDROXYLASE"/>
    <property type="match status" value="1"/>
</dbReference>
<dbReference type="EMBL" id="JAXBLV010000034">
    <property type="protein sequence ID" value="MDY3558526.1"/>
    <property type="molecule type" value="Genomic_DNA"/>
</dbReference>
<protein>
    <submittedName>
        <fullName evidence="1">HEAT repeat domain-containing protein</fullName>
    </submittedName>
</protein>
<dbReference type="InterPro" id="IPR004155">
    <property type="entry name" value="PBS_lyase_HEAT"/>
</dbReference>
<dbReference type="RefSeq" id="WP_320685430.1">
    <property type="nucleotide sequence ID" value="NZ_JAXBLV010000034.1"/>
</dbReference>